<feature type="region of interest" description="Disordered" evidence="1">
    <location>
        <begin position="34"/>
        <end position="88"/>
    </location>
</feature>
<dbReference type="OrthoDB" id="7779135at2759"/>
<feature type="signal peptide" evidence="2">
    <location>
        <begin position="1"/>
        <end position="27"/>
    </location>
</feature>
<organism evidence="3 4">
    <name type="scientific">Ladona fulva</name>
    <name type="common">Scarce chaser dragonfly</name>
    <name type="synonym">Libellula fulva</name>
    <dbReference type="NCBI Taxonomy" id="123851"/>
    <lineage>
        <taxon>Eukaryota</taxon>
        <taxon>Metazoa</taxon>
        <taxon>Ecdysozoa</taxon>
        <taxon>Arthropoda</taxon>
        <taxon>Hexapoda</taxon>
        <taxon>Insecta</taxon>
        <taxon>Pterygota</taxon>
        <taxon>Palaeoptera</taxon>
        <taxon>Odonata</taxon>
        <taxon>Epiprocta</taxon>
        <taxon>Anisoptera</taxon>
        <taxon>Libelluloidea</taxon>
        <taxon>Libellulidae</taxon>
        <taxon>Ladona</taxon>
    </lineage>
</organism>
<proteinExistence type="predicted"/>
<protein>
    <submittedName>
        <fullName evidence="3">Uncharacterized protein</fullName>
    </submittedName>
</protein>
<evidence type="ECO:0000313" key="4">
    <source>
        <dbReference type="Proteomes" id="UP000792457"/>
    </source>
</evidence>
<dbReference type="AlphaFoldDB" id="A0A8K0K004"/>
<evidence type="ECO:0000313" key="3">
    <source>
        <dbReference type="EMBL" id="KAG8225179.1"/>
    </source>
</evidence>
<feature type="chain" id="PRO_5035460057" evidence="2">
    <location>
        <begin position="28"/>
        <end position="160"/>
    </location>
</feature>
<dbReference type="Proteomes" id="UP000792457">
    <property type="component" value="Unassembled WGS sequence"/>
</dbReference>
<name>A0A8K0K004_LADFU</name>
<reference evidence="3" key="2">
    <citation type="submission" date="2017-10" db="EMBL/GenBank/DDBJ databases">
        <title>Ladona fulva Genome sequencing and assembly.</title>
        <authorList>
            <person name="Murali S."/>
            <person name="Richards S."/>
            <person name="Bandaranaike D."/>
            <person name="Bellair M."/>
            <person name="Blankenburg K."/>
            <person name="Chao H."/>
            <person name="Dinh H."/>
            <person name="Doddapaneni H."/>
            <person name="Dugan-Rocha S."/>
            <person name="Elkadiri S."/>
            <person name="Gnanaolivu R."/>
            <person name="Hernandez B."/>
            <person name="Skinner E."/>
            <person name="Javaid M."/>
            <person name="Lee S."/>
            <person name="Li M."/>
            <person name="Ming W."/>
            <person name="Munidasa M."/>
            <person name="Muniz J."/>
            <person name="Nguyen L."/>
            <person name="Hughes D."/>
            <person name="Osuji N."/>
            <person name="Pu L.-L."/>
            <person name="Puazo M."/>
            <person name="Qu C."/>
            <person name="Quiroz J."/>
            <person name="Raj R."/>
            <person name="Weissenberger G."/>
            <person name="Xin Y."/>
            <person name="Zou X."/>
            <person name="Han Y."/>
            <person name="Worley K."/>
            <person name="Muzny D."/>
            <person name="Gibbs R."/>
        </authorList>
    </citation>
    <scope>NUCLEOTIDE SEQUENCE</scope>
    <source>
        <strain evidence="3">Sampled in the wild</strain>
    </source>
</reference>
<evidence type="ECO:0000256" key="2">
    <source>
        <dbReference type="SAM" id="SignalP"/>
    </source>
</evidence>
<keyword evidence="2" id="KW-0732">Signal</keyword>
<evidence type="ECO:0000256" key="1">
    <source>
        <dbReference type="SAM" id="MobiDB-lite"/>
    </source>
</evidence>
<gene>
    <name evidence="3" type="ORF">J437_LFUL001306</name>
</gene>
<accession>A0A8K0K004</accession>
<reference evidence="3" key="1">
    <citation type="submission" date="2013-04" db="EMBL/GenBank/DDBJ databases">
        <authorList>
            <person name="Qu J."/>
            <person name="Murali S.C."/>
            <person name="Bandaranaike D."/>
            <person name="Bellair M."/>
            <person name="Blankenburg K."/>
            <person name="Chao H."/>
            <person name="Dinh H."/>
            <person name="Doddapaneni H."/>
            <person name="Downs B."/>
            <person name="Dugan-Rocha S."/>
            <person name="Elkadiri S."/>
            <person name="Gnanaolivu R.D."/>
            <person name="Hernandez B."/>
            <person name="Javaid M."/>
            <person name="Jayaseelan J.C."/>
            <person name="Lee S."/>
            <person name="Li M."/>
            <person name="Ming W."/>
            <person name="Munidasa M."/>
            <person name="Muniz J."/>
            <person name="Nguyen L."/>
            <person name="Ongeri F."/>
            <person name="Osuji N."/>
            <person name="Pu L.-L."/>
            <person name="Puazo M."/>
            <person name="Qu C."/>
            <person name="Quiroz J."/>
            <person name="Raj R."/>
            <person name="Weissenberger G."/>
            <person name="Xin Y."/>
            <person name="Zou X."/>
            <person name="Han Y."/>
            <person name="Richards S."/>
            <person name="Worley K."/>
            <person name="Muzny D."/>
            <person name="Gibbs R."/>
        </authorList>
    </citation>
    <scope>NUCLEOTIDE SEQUENCE</scope>
    <source>
        <strain evidence="3">Sampled in the wild</strain>
    </source>
</reference>
<feature type="compositionally biased region" description="Gly residues" evidence="1">
    <location>
        <begin position="45"/>
        <end position="67"/>
    </location>
</feature>
<keyword evidence="4" id="KW-1185">Reference proteome</keyword>
<dbReference type="EMBL" id="KZ308228">
    <property type="protein sequence ID" value="KAG8225179.1"/>
    <property type="molecule type" value="Genomic_DNA"/>
</dbReference>
<comment type="caution">
    <text evidence="3">The sequence shown here is derived from an EMBL/GenBank/DDBJ whole genome shotgun (WGS) entry which is preliminary data.</text>
</comment>
<sequence length="160" mass="15416">MAGLSMKLFVLAAVVLVALSLFAGAHGQSYGGLASNGGGEEEGDGGGNDKQQGGGGSGGGGGGGGSTDRGPIQFPPAPTGGETSRVVIGGSGFGFVPPQAGGGRGFNLGSRYRGGSSFGGGGGYRSSFGGPRFGGFDGYRGFGGFALRGVSGHGGFFNHW</sequence>